<dbReference type="AlphaFoldDB" id="A0A0P1J0U3"/>
<feature type="transmembrane region" description="Helical" evidence="1">
    <location>
        <begin position="35"/>
        <end position="53"/>
    </location>
</feature>
<organism evidence="2 3">
    <name type="scientific">Ruegeria denitrificans</name>
    <dbReference type="NCBI Taxonomy" id="1715692"/>
    <lineage>
        <taxon>Bacteria</taxon>
        <taxon>Pseudomonadati</taxon>
        <taxon>Pseudomonadota</taxon>
        <taxon>Alphaproteobacteria</taxon>
        <taxon>Rhodobacterales</taxon>
        <taxon>Roseobacteraceae</taxon>
        <taxon>Ruegeria</taxon>
    </lineage>
</organism>
<evidence type="ECO:0000313" key="2">
    <source>
        <dbReference type="EMBL" id="CUK18612.1"/>
    </source>
</evidence>
<name>A0A0P1J0U3_9RHOB</name>
<dbReference type="Proteomes" id="UP000051260">
    <property type="component" value="Unassembled WGS sequence"/>
</dbReference>
<evidence type="ECO:0000313" key="3">
    <source>
        <dbReference type="Proteomes" id="UP000051260"/>
    </source>
</evidence>
<proteinExistence type="predicted"/>
<keyword evidence="1" id="KW-1133">Transmembrane helix</keyword>
<keyword evidence="1" id="KW-0812">Transmembrane</keyword>
<dbReference type="OrthoDB" id="9792534at2"/>
<accession>A0A0P1J0U3</accession>
<dbReference type="STRING" id="1715692.RUE5091_04282"/>
<dbReference type="EMBL" id="CYUD01000020">
    <property type="protein sequence ID" value="CUK18612.1"/>
    <property type="molecule type" value="Genomic_DNA"/>
</dbReference>
<protein>
    <recommendedName>
        <fullName evidence="4">Fatty acid desaturase</fullName>
    </recommendedName>
</protein>
<sequence>MRRSDRPGLIYLGCWLGLLAITGTLVMLSMGTWRMIPALLIYSGLFAVSAYALSHECAHETAFQTRCIAAIPMPVITPIRGSKVKTIRCIMPRFR</sequence>
<dbReference type="RefSeq" id="WP_131726351.1">
    <property type="nucleotide sequence ID" value="NZ_CYUD01000020.1"/>
</dbReference>
<reference evidence="3" key="1">
    <citation type="submission" date="2015-09" db="EMBL/GenBank/DDBJ databases">
        <authorList>
            <person name="Rodrigo-Torres L."/>
            <person name="Arahal D.R."/>
        </authorList>
    </citation>
    <scope>NUCLEOTIDE SEQUENCE [LARGE SCALE GENOMIC DNA]</scope>
    <source>
        <strain evidence="3">CECT 5091</strain>
    </source>
</reference>
<feature type="transmembrane region" description="Helical" evidence="1">
    <location>
        <begin position="9"/>
        <end position="29"/>
    </location>
</feature>
<evidence type="ECO:0000256" key="1">
    <source>
        <dbReference type="SAM" id="Phobius"/>
    </source>
</evidence>
<keyword evidence="3" id="KW-1185">Reference proteome</keyword>
<evidence type="ECO:0008006" key="4">
    <source>
        <dbReference type="Google" id="ProtNLM"/>
    </source>
</evidence>
<gene>
    <name evidence="2" type="ORF">RUE5091_04282</name>
</gene>
<keyword evidence="1" id="KW-0472">Membrane</keyword>